<comment type="caution">
    <text evidence="2">The sequence shown here is derived from an EMBL/GenBank/DDBJ whole genome shotgun (WGS) entry which is preliminary data.</text>
</comment>
<sequence length="88" mass="10082">MGITTVRLQDDVEQELDSIATKLNRSKGWVIKEALVEYLAKQQLEQQRWQETLQAMESATQGRVVDADSVHEWLAQWGTEAEQQGPKK</sequence>
<feature type="domain" description="Ribbon-helix-helix protein CopG" evidence="1">
    <location>
        <begin position="4"/>
        <end position="42"/>
    </location>
</feature>
<evidence type="ECO:0000259" key="1">
    <source>
        <dbReference type="Pfam" id="PF01402"/>
    </source>
</evidence>
<dbReference type="RefSeq" id="WP_034733411.1">
    <property type="nucleotide sequence ID" value="NZ_JPIN01000012.1"/>
</dbReference>
<dbReference type="Pfam" id="PF01402">
    <property type="entry name" value="RHH_1"/>
    <property type="match status" value="1"/>
</dbReference>
<dbReference type="InterPro" id="IPR052991">
    <property type="entry name" value="Non-func_TypeII_TA_Antitoxin"/>
</dbReference>
<dbReference type="PANTHER" id="PTHR40688">
    <property type="match status" value="1"/>
</dbReference>
<protein>
    <submittedName>
        <fullName evidence="2">Transcriptional regulator</fullName>
    </submittedName>
</protein>
<keyword evidence="3" id="KW-1185">Reference proteome</keyword>
<reference evidence="2 3" key="1">
    <citation type="submission" date="2014-06" db="EMBL/GenBank/DDBJ databases">
        <title>Draft genome sequence of Idiomarina sp. MCCC 1A10513.</title>
        <authorList>
            <person name="Du J."/>
            <person name="Lai Q."/>
            <person name="Shao Z."/>
        </authorList>
    </citation>
    <scope>NUCLEOTIDE SEQUENCE [LARGE SCALE GENOMIC DNA]</scope>
    <source>
        <strain evidence="2 3">MCCC 1A10513</strain>
    </source>
</reference>
<proteinExistence type="predicted"/>
<dbReference type="Gene3D" id="1.10.1220.10">
    <property type="entry name" value="Met repressor-like"/>
    <property type="match status" value="1"/>
</dbReference>
<organism evidence="2 3">
    <name type="scientific">Pseudidiomarina atlantica</name>
    <dbReference type="NCBI Taxonomy" id="1517416"/>
    <lineage>
        <taxon>Bacteria</taxon>
        <taxon>Pseudomonadati</taxon>
        <taxon>Pseudomonadota</taxon>
        <taxon>Gammaproteobacteria</taxon>
        <taxon>Alteromonadales</taxon>
        <taxon>Idiomarinaceae</taxon>
        <taxon>Pseudidiomarina</taxon>
    </lineage>
</organism>
<dbReference type="AlphaFoldDB" id="A0A094IJY4"/>
<accession>A0A094IJY4</accession>
<dbReference type="OrthoDB" id="5298181at2"/>
<gene>
    <name evidence="2" type="ORF">IDAT_10570</name>
</gene>
<dbReference type="InterPro" id="IPR002145">
    <property type="entry name" value="CopG"/>
</dbReference>
<dbReference type="CDD" id="cd22233">
    <property type="entry name" value="RHH_CopAso-like"/>
    <property type="match status" value="1"/>
</dbReference>
<dbReference type="InterPro" id="IPR013321">
    <property type="entry name" value="Arc_rbn_hlx_hlx"/>
</dbReference>
<dbReference type="GO" id="GO:0006355">
    <property type="term" value="P:regulation of DNA-templated transcription"/>
    <property type="evidence" value="ECO:0007669"/>
    <property type="project" value="InterPro"/>
</dbReference>
<evidence type="ECO:0000313" key="3">
    <source>
        <dbReference type="Proteomes" id="UP000053718"/>
    </source>
</evidence>
<dbReference type="eggNOG" id="COG3905">
    <property type="taxonomic scope" value="Bacteria"/>
</dbReference>
<dbReference type="STRING" id="1517416.IDAT_10570"/>
<name>A0A094IJY4_9GAMM</name>
<dbReference type="PANTHER" id="PTHR40688:SF2">
    <property type="entry name" value="RIBBON-HELIX-HELIX PROTEIN COPG DOMAIN-CONTAINING PROTEIN"/>
    <property type="match status" value="1"/>
</dbReference>
<evidence type="ECO:0000313" key="2">
    <source>
        <dbReference type="EMBL" id="KFZ28030.1"/>
    </source>
</evidence>
<dbReference type="InterPro" id="IPR010985">
    <property type="entry name" value="Ribbon_hlx_hlx"/>
</dbReference>
<dbReference type="SUPFAM" id="SSF47598">
    <property type="entry name" value="Ribbon-helix-helix"/>
    <property type="match status" value="1"/>
</dbReference>
<dbReference type="Proteomes" id="UP000053718">
    <property type="component" value="Unassembled WGS sequence"/>
</dbReference>
<dbReference type="EMBL" id="JPIN01000012">
    <property type="protein sequence ID" value="KFZ28030.1"/>
    <property type="molecule type" value="Genomic_DNA"/>
</dbReference>